<dbReference type="Pfam" id="PF14765">
    <property type="entry name" value="PS-DH"/>
    <property type="match status" value="1"/>
</dbReference>
<dbReference type="PROSITE" id="PS00606">
    <property type="entry name" value="KS3_1"/>
    <property type="match status" value="1"/>
</dbReference>
<dbReference type="SMART" id="SM00823">
    <property type="entry name" value="PKS_PP"/>
    <property type="match status" value="1"/>
</dbReference>
<evidence type="ECO:0000256" key="6">
    <source>
        <dbReference type="ARBA" id="ARBA00023194"/>
    </source>
</evidence>
<dbReference type="Proteomes" id="UP001241926">
    <property type="component" value="Unassembled WGS sequence"/>
</dbReference>
<dbReference type="CDD" id="cd08956">
    <property type="entry name" value="KR_3_FAS_SDR_x"/>
    <property type="match status" value="1"/>
</dbReference>
<dbReference type="InterPro" id="IPR014031">
    <property type="entry name" value="Ketoacyl_synth_C"/>
</dbReference>
<dbReference type="InterPro" id="IPR006162">
    <property type="entry name" value="Ppantetheine_attach_site"/>
</dbReference>
<feature type="domain" description="Carrier" evidence="11">
    <location>
        <begin position="1690"/>
        <end position="1765"/>
    </location>
</feature>
<evidence type="ECO:0000259" key="11">
    <source>
        <dbReference type="PROSITE" id="PS50075"/>
    </source>
</evidence>
<dbReference type="Pfam" id="PF02801">
    <property type="entry name" value="Ketoacyl-synt_C"/>
    <property type="match status" value="1"/>
</dbReference>
<comment type="cofactor">
    <cofactor evidence="1">
        <name>pantetheine 4'-phosphate</name>
        <dbReference type="ChEBI" id="CHEBI:47942"/>
    </cofactor>
</comment>
<dbReference type="Pfam" id="PF22953">
    <property type="entry name" value="SpnB_Rossmann"/>
    <property type="match status" value="1"/>
</dbReference>
<comment type="caution">
    <text evidence="14">The sequence shown here is derived from an EMBL/GenBank/DDBJ whole genome shotgun (WGS) entry which is preliminary data.</text>
</comment>
<keyword evidence="5" id="KW-0808">Transferase</keyword>
<reference evidence="14 15" key="1">
    <citation type="submission" date="2023-05" db="EMBL/GenBank/DDBJ databases">
        <title>Streptomyces fuscus sp. nov., a brown-black pigment producing actinomyces isolated from dry sand of Sea duck farm.</title>
        <authorList>
            <person name="Xie J."/>
            <person name="Shen N."/>
        </authorList>
    </citation>
    <scope>NUCLEOTIDE SEQUENCE [LARGE SCALE GENOMIC DNA]</scope>
    <source>
        <strain evidence="14 15">GXMU-J15</strain>
    </source>
</reference>
<organism evidence="14 15">
    <name type="scientific">Streptomyces fuscus</name>
    <dbReference type="NCBI Taxonomy" id="3048495"/>
    <lineage>
        <taxon>Bacteria</taxon>
        <taxon>Bacillati</taxon>
        <taxon>Actinomycetota</taxon>
        <taxon>Actinomycetes</taxon>
        <taxon>Kitasatosporales</taxon>
        <taxon>Streptomycetaceae</taxon>
        <taxon>Streptomyces</taxon>
    </lineage>
</organism>
<dbReference type="EMBL" id="JASJUS010000067">
    <property type="protein sequence ID" value="MDL2082048.1"/>
    <property type="molecule type" value="Genomic_DNA"/>
</dbReference>
<dbReference type="SUPFAM" id="SSF52151">
    <property type="entry name" value="FabD/lysophospholipase-like"/>
    <property type="match status" value="1"/>
</dbReference>
<evidence type="ECO:0000256" key="8">
    <source>
        <dbReference type="ARBA" id="ARBA00023315"/>
    </source>
</evidence>
<dbReference type="InterPro" id="IPR016039">
    <property type="entry name" value="Thiolase-like"/>
</dbReference>
<keyword evidence="15" id="KW-1185">Reference proteome</keyword>
<dbReference type="InterPro" id="IPR014030">
    <property type="entry name" value="Ketoacyl_synth_N"/>
</dbReference>
<name>A0ABT7JEV2_9ACTN</name>
<dbReference type="Gene3D" id="3.40.47.10">
    <property type="match status" value="1"/>
</dbReference>
<dbReference type="Pfam" id="PF16197">
    <property type="entry name" value="KAsynt_C_assoc"/>
    <property type="match status" value="1"/>
</dbReference>
<keyword evidence="6" id="KW-0045">Antibiotic biosynthesis</keyword>
<dbReference type="Gene3D" id="3.40.50.720">
    <property type="entry name" value="NAD(P)-binding Rossmann-like Domain"/>
    <property type="match status" value="1"/>
</dbReference>
<dbReference type="SUPFAM" id="SSF51735">
    <property type="entry name" value="NAD(P)-binding Rossmann-fold domains"/>
    <property type="match status" value="2"/>
</dbReference>
<dbReference type="InterPro" id="IPR049552">
    <property type="entry name" value="PKS_DH_N"/>
</dbReference>
<evidence type="ECO:0000256" key="10">
    <source>
        <dbReference type="SAM" id="MobiDB-lite"/>
    </source>
</evidence>
<feature type="region of interest" description="Disordered" evidence="10">
    <location>
        <begin position="1000"/>
        <end position="1025"/>
    </location>
</feature>
<dbReference type="InterPro" id="IPR020841">
    <property type="entry name" value="PKS_Beta-ketoAc_synthase_dom"/>
</dbReference>
<dbReference type="Pfam" id="PF08990">
    <property type="entry name" value="Docking"/>
    <property type="match status" value="1"/>
</dbReference>
<dbReference type="InterPro" id="IPR013968">
    <property type="entry name" value="PKS_KR"/>
</dbReference>
<dbReference type="InterPro" id="IPR016036">
    <property type="entry name" value="Malonyl_transacylase_ACP-bd"/>
</dbReference>
<evidence type="ECO:0000256" key="1">
    <source>
        <dbReference type="ARBA" id="ARBA00001957"/>
    </source>
</evidence>
<dbReference type="InterPro" id="IPR050091">
    <property type="entry name" value="PKS_NRPS_Biosynth_Enz"/>
</dbReference>
<evidence type="ECO:0000256" key="7">
    <source>
        <dbReference type="ARBA" id="ARBA00023268"/>
    </source>
</evidence>
<dbReference type="Pfam" id="PF00550">
    <property type="entry name" value="PP-binding"/>
    <property type="match status" value="1"/>
</dbReference>
<evidence type="ECO:0000256" key="9">
    <source>
        <dbReference type="PROSITE-ProRule" id="PRU01363"/>
    </source>
</evidence>
<dbReference type="InterPro" id="IPR032821">
    <property type="entry name" value="PKS_assoc"/>
</dbReference>
<dbReference type="SMART" id="SM00822">
    <property type="entry name" value="PKS_KR"/>
    <property type="match status" value="1"/>
</dbReference>
<dbReference type="InterPro" id="IPR049900">
    <property type="entry name" value="PKS_mFAS_DH"/>
</dbReference>
<dbReference type="SUPFAM" id="SSF47336">
    <property type="entry name" value="ACP-like"/>
    <property type="match status" value="1"/>
</dbReference>
<dbReference type="Pfam" id="PF08659">
    <property type="entry name" value="KR"/>
    <property type="match status" value="1"/>
</dbReference>
<feature type="region of interest" description="Disordered" evidence="10">
    <location>
        <begin position="1813"/>
        <end position="1839"/>
    </location>
</feature>
<dbReference type="PROSITE" id="PS52004">
    <property type="entry name" value="KS3_2"/>
    <property type="match status" value="1"/>
</dbReference>
<dbReference type="PANTHER" id="PTHR43775">
    <property type="entry name" value="FATTY ACID SYNTHASE"/>
    <property type="match status" value="1"/>
</dbReference>
<keyword evidence="8" id="KW-0012">Acyltransferase</keyword>
<keyword evidence="4" id="KW-0597">Phosphoprotein</keyword>
<feature type="active site" description="Proton donor; for dehydratase activity" evidence="9">
    <location>
        <position position="1111"/>
    </location>
</feature>
<dbReference type="InterPro" id="IPR020807">
    <property type="entry name" value="PKS_DH"/>
</dbReference>
<protein>
    <submittedName>
        <fullName evidence="14">Type I polyketide synthase</fullName>
    </submittedName>
</protein>
<feature type="region of interest" description="Disordered" evidence="10">
    <location>
        <begin position="1652"/>
        <end position="1673"/>
    </location>
</feature>
<feature type="domain" description="Ketosynthase family 3 (KS3)" evidence="12">
    <location>
        <begin position="35"/>
        <end position="461"/>
    </location>
</feature>
<keyword evidence="3" id="KW-0596">Phosphopantetheine</keyword>
<evidence type="ECO:0000256" key="2">
    <source>
        <dbReference type="ARBA" id="ARBA00004792"/>
    </source>
</evidence>
<feature type="active site" description="Proton acceptor; for dehydratase activity" evidence="9">
    <location>
        <position position="945"/>
    </location>
</feature>
<dbReference type="SUPFAM" id="SSF53901">
    <property type="entry name" value="Thiolase-like"/>
    <property type="match status" value="1"/>
</dbReference>
<dbReference type="PROSITE" id="PS52019">
    <property type="entry name" value="PKS_MFAS_DH"/>
    <property type="match status" value="1"/>
</dbReference>
<evidence type="ECO:0000259" key="12">
    <source>
        <dbReference type="PROSITE" id="PS52004"/>
    </source>
</evidence>
<dbReference type="InterPro" id="IPR042104">
    <property type="entry name" value="PKS_dehydratase_sf"/>
</dbReference>
<evidence type="ECO:0000256" key="3">
    <source>
        <dbReference type="ARBA" id="ARBA00022450"/>
    </source>
</evidence>
<feature type="domain" description="PKS/mFAS DH" evidence="13">
    <location>
        <begin position="913"/>
        <end position="1190"/>
    </location>
</feature>
<dbReference type="InterPro" id="IPR018201">
    <property type="entry name" value="Ketoacyl_synth_AS"/>
</dbReference>
<dbReference type="InterPro" id="IPR057326">
    <property type="entry name" value="KR_dom"/>
</dbReference>
<dbReference type="PROSITE" id="PS50075">
    <property type="entry name" value="CARRIER"/>
    <property type="match status" value="1"/>
</dbReference>
<dbReference type="Pfam" id="PF21089">
    <property type="entry name" value="PKS_DH_N"/>
    <property type="match status" value="1"/>
</dbReference>
<dbReference type="Gene3D" id="3.30.70.3290">
    <property type="match status" value="1"/>
</dbReference>
<dbReference type="SUPFAM" id="SSF55048">
    <property type="entry name" value="Probable ACP-binding domain of malonyl-CoA ACP transacylase"/>
    <property type="match status" value="1"/>
</dbReference>
<dbReference type="SMART" id="SM00825">
    <property type="entry name" value="PKS_KS"/>
    <property type="match status" value="1"/>
</dbReference>
<dbReference type="SMART" id="SM00827">
    <property type="entry name" value="PKS_AT"/>
    <property type="match status" value="1"/>
</dbReference>
<dbReference type="Gene3D" id="3.10.129.110">
    <property type="entry name" value="Polyketide synthase dehydratase"/>
    <property type="match status" value="1"/>
</dbReference>
<feature type="region of interest" description="C-terminal hotdog fold" evidence="9">
    <location>
        <begin position="1050"/>
        <end position="1190"/>
    </location>
</feature>
<dbReference type="InterPro" id="IPR055123">
    <property type="entry name" value="SpnB-like_Rossmann"/>
</dbReference>
<dbReference type="InterPro" id="IPR049551">
    <property type="entry name" value="PKS_DH_C"/>
</dbReference>
<evidence type="ECO:0000256" key="4">
    <source>
        <dbReference type="ARBA" id="ARBA00022553"/>
    </source>
</evidence>
<dbReference type="Gene3D" id="1.10.1200.10">
    <property type="entry name" value="ACP-like"/>
    <property type="match status" value="1"/>
</dbReference>
<evidence type="ECO:0000256" key="5">
    <source>
        <dbReference type="ARBA" id="ARBA00022679"/>
    </source>
</evidence>
<dbReference type="Pfam" id="PF00698">
    <property type="entry name" value="Acyl_transf_1"/>
    <property type="match status" value="1"/>
</dbReference>
<dbReference type="CDD" id="cd00833">
    <property type="entry name" value="PKS"/>
    <property type="match status" value="1"/>
</dbReference>
<evidence type="ECO:0000313" key="15">
    <source>
        <dbReference type="Proteomes" id="UP001241926"/>
    </source>
</evidence>
<gene>
    <name evidence="14" type="ORF">QNN03_37045</name>
</gene>
<comment type="pathway">
    <text evidence="2">Antibiotic biosynthesis.</text>
</comment>
<feature type="compositionally biased region" description="Polar residues" evidence="10">
    <location>
        <begin position="1823"/>
        <end position="1833"/>
    </location>
</feature>
<keyword evidence="7" id="KW-0511">Multifunctional enzyme</keyword>
<dbReference type="SMART" id="SM00826">
    <property type="entry name" value="PKS_DH"/>
    <property type="match status" value="1"/>
</dbReference>
<evidence type="ECO:0000313" key="14">
    <source>
        <dbReference type="EMBL" id="MDL2082048.1"/>
    </source>
</evidence>
<dbReference type="InterPro" id="IPR009081">
    <property type="entry name" value="PP-bd_ACP"/>
</dbReference>
<dbReference type="Pfam" id="PF00109">
    <property type="entry name" value="ketoacyl-synt"/>
    <property type="match status" value="1"/>
</dbReference>
<dbReference type="InterPro" id="IPR001227">
    <property type="entry name" value="Ac_transferase_dom_sf"/>
</dbReference>
<dbReference type="Gene3D" id="3.40.366.10">
    <property type="entry name" value="Malonyl-Coenzyme A Acyl Carrier Protein, domain 2"/>
    <property type="match status" value="1"/>
</dbReference>
<proteinExistence type="predicted"/>
<dbReference type="InterPro" id="IPR020806">
    <property type="entry name" value="PKS_PP-bd"/>
</dbReference>
<dbReference type="InterPro" id="IPR015083">
    <property type="entry name" value="NorB/c/GfsB-D-like_docking"/>
</dbReference>
<feature type="region of interest" description="N-terminal hotdog fold" evidence="9">
    <location>
        <begin position="913"/>
        <end position="1038"/>
    </location>
</feature>
<dbReference type="InterPro" id="IPR016035">
    <property type="entry name" value="Acyl_Trfase/lysoPLipase"/>
</dbReference>
<sequence>MAQQNEAKLLDYLKRVTNDLRQAQNRLAAVEDKDREPIAVVGMSCRYPGGVGSPEDLWRLVAEGREAVGPLPGNRDWDLDGLYDPDPDRHGKSYVREGGFLYDADRFDAALFGISPREALVMDPQQRILLEVVWEAFERTGIPVTSLRGTATGVFVGCNPLDYRSGIHQVPEGFEGHLVTGSAGSIVSGRVAYTFGLEGPAVTLDTACSSSLTALHLAAQSLRREECSLALAAGVALMSTSDEFTGWSRQRGLAADGRCKAFSADANGMGLAEGAGVLVLERLADARRNGHRILGLIKGSALNQDGASNGLTAPSGPAQQHVIRQALLNCRLNPGDVDAVEAHGTGTPLGDPIEARALLATYGQDRDPERPLWLGSVKSNIGHAQAAAGMAGVIKMLMAMRAGVLPRTLYVDEPTPHVDWESGAVRLLTEPRPWPETGRARRAAVSAFGISGTNVHVVLEAAPEETEPERAATAGGTVPWVLSAHSADALKAQAERLAAAVDGPEPVDVGWSLATERAALAHRAVVWGRDREELRAALASVESAGGPVDGRLAVLFTGQGAQRAGMGAELAAEFPVFARVLAETCAAFEGLLPGSLTEALEAGTPGPLDRTVFTQAGLFAFEVALYRLAESWGVRPDFVMGHSVGELVAAHVAGVFSLPDACRLVAARGGLMQALPAGGAMLAVRAGVPQVEDVLASLGGAVEIAAVNGPASLVVSGPEGDIEAVRERCDLAGIKCRRLQVSHAFHSALMEPMLAEFERVASDVSYGEPGIPVVSNLTGRPAGEEIRTPAHWVRQVREAVRFADGVTWLADNGVRKFLELGPDATLTAMAAECAPGLFVPATRRDHPEVASLTQAVSRLWASGTDIDWAALFEGRDPRHADLPTYAFQRERYWLQVHGGTGDPAGLGLDGAGHPLLGAAVPIAGEDGVLLTGRLAPRTQPWLADHAVAGTVLFPGTGFVELAVRAGDEVGCRTVRELTLQAPLVIPEQGGVRIQVAVGPADEEGARPLTVHSRPEDQGPDAPWTAHAEGTLTGAPTALPAGLTAWPPEGAEPVDVSGFYAEAETAGYGYGPAFQGMTSAWRRGDEVFAEIALPEAARPDAAAYGLHPALLDAALHPLGVLADADTHTVRVPFAWRDLTLHACGADRVRVALTPGGPDGATPTVTVADPAGRPVLTAASLTLRPLSTDQLPAAARTDRLFRLDWHPLDTTAPEPAHDETWAILGSDPLGLAAELQYAGTTVTAYADLAALTAVLDAGVPAPPVVLLPCAAPGGPATHDRPATPDADTAHDAVQRTLATLRDWLADPRLTDTRLVVVTAGAIATRTGEDVPDLTHAALWGLVRTAQTEHPDRFLLVDTGPTPDADLLTDAVRAALDAGEPQSALRDERILVPRLARRQPTGHTTPWRPDGTVLITGGLGTLGTLVARHLAGEHGVRRLYLTSRSGADAPGAAALVADLARLGADAEVIACDVADAGELAALFDKIPPEHPLTAVVHAAGVVDDAVLTALTPHQVEDVLRPKLDAALTLHTLTRDLDLTAFVLFSSTASVLGGPGQANYAAANAFLDALAHHRRAQGLPATSVAWGLWAETSGMTGRLDRTDLDRITRSGLAPLATPDALGLLDTAGASDDALLVAVEIAMTTLRRNARTGMVPPVLSGIVPPPPRRTSARTTGDAPTLTQQLAGRSPKERLAHLQELVRGHVTEVLAHGSTTTLDTDRDFADLGFDSLTAVELRNRLSAVTGLRLPTGLVFDYPSPSALAAHLDSLLAPEDDPARGTAAWTELERLETALATQPPTPEARTALLNRLQSLVWRLEPDPDEPAAGTAQQTSPSLDTASDDEMFDLINKELGLG</sequence>
<dbReference type="SMART" id="SM01294">
    <property type="entry name" value="PKS_PP_betabranch"/>
    <property type="match status" value="1"/>
</dbReference>
<evidence type="ECO:0000259" key="13">
    <source>
        <dbReference type="PROSITE" id="PS52019"/>
    </source>
</evidence>
<dbReference type="PROSITE" id="PS00012">
    <property type="entry name" value="PHOSPHOPANTETHEINE"/>
    <property type="match status" value="1"/>
</dbReference>
<dbReference type="PANTHER" id="PTHR43775:SF51">
    <property type="entry name" value="INACTIVE PHENOLPHTHIOCEROL SYNTHESIS POLYKETIDE SYNTHASE TYPE I PKS1-RELATED"/>
    <property type="match status" value="1"/>
</dbReference>
<dbReference type="InterPro" id="IPR014043">
    <property type="entry name" value="Acyl_transferase_dom"/>
</dbReference>
<dbReference type="InterPro" id="IPR036291">
    <property type="entry name" value="NAD(P)-bd_dom_sf"/>
</dbReference>
<dbReference type="InterPro" id="IPR036736">
    <property type="entry name" value="ACP-like_sf"/>
</dbReference>
<accession>A0ABT7JEV2</accession>